<keyword evidence="1" id="KW-0472">Membrane</keyword>
<sequence length="40" mass="4364">MGINCRGVASMNWNWKESAEDILGIVAIAAVSCLVIWLTK</sequence>
<organism evidence="2 3">
    <name type="scientific">Vibrio phage VP882</name>
    <dbReference type="NCBI Taxonomy" id="2913982"/>
    <lineage>
        <taxon>Viruses</taxon>
        <taxon>Duplodnaviria</taxon>
        <taxon>Heunggongvirae</taxon>
        <taxon>Uroviricota</taxon>
        <taxon>Caudoviricetes</taxon>
        <taxon>Hapunavirus</taxon>
        <taxon>Hapunavirus VP882</taxon>
    </lineage>
</organism>
<dbReference type="GeneID" id="5076238"/>
<dbReference type="RefSeq" id="YP_001039859.1">
    <property type="nucleotide sequence ID" value="NC_009016.1"/>
</dbReference>
<evidence type="ECO:0000313" key="3">
    <source>
        <dbReference type="Proteomes" id="UP000008090"/>
    </source>
</evidence>
<dbReference type="EMBL" id="EF057797">
    <property type="protein sequence ID" value="ABM73412.1"/>
    <property type="molecule type" value="Genomic_DNA"/>
</dbReference>
<keyword evidence="3" id="KW-1185">Reference proteome</keyword>
<reference evidence="2 3" key="1">
    <citation type="journal article" date="2009" name="Appl. Environ. Microbiol.">
        <title>Characterization of a new plasmid-like prophage in a pandemic Vibrio parahaemolyticus O3:K6 strain.</title>
        <authorList>
            <person name="Lan S.F."/>
            <person name="Huang C.H."/>
            <person name="Chang C.H."/>
            <person name="Liao W.C."/>
            <person name="Lin I.H."/>
            <person name="Jian W.N."/>
            <person name="Wu Y.G."/>
            <person name="Chen S.Y."/>
            <person name="Wong H.C."/>
        </authorList>
    </citation>
    <scope>NUCLEOTIDE SEQUENCE [LARGE SCALE GENOMIC DNA]</scope>
</reference>
<name>A2I2Z8_9CAUD</name>
<dbReference type="KEGG" id="vg:5076238"/>
<feature type="transmembrane region" description="Helical" evidence="1">
    <location>
        <begin position="22"/>
        <end position="39"/>
    </location>
</feature>
<keyword evidence="1" id="KW-1133">Transmembrane helix</keyword>
<accession>A2I2Z8</accession>
<evidence type="ECO:0000256" key="1">
    <source>
        <dbReference type="SAM" id="Phobius"/>
    </source>
</evidence>
<proteinExistence type="predicted"/>
<keyword evidence="1" id="KW-0812">Transmembrane</keyword>
<dbReference type="Proteomes" id="UP000008090">
    <property type="component" value="Segment"/>
</dbReference>
<evidence type="ECO:0000313" key="2">
    <source>
        <dbReference type="EMBL" id="ABM73412.1"/>
    </source>
</evidence>
<dbReference type="PROSITE" id="PS51257">
    <property type="entry name" value="PROKAR_LIPOPROTEIN"/>
    <property type="match status" value="1"/>
</dbReference>
<protein>
    <submittedName>
        <fullName evidence="2">Uncharacterized protein</fullName>
    </submittedName>
</protein>